<dbReference type="Gene3D" id="3.80.10.10">
    <property type="entry name" value="Ribonuclease Inhibitor"/>
    <property type="match status" value="1"/>
</dbReference>
<sequence>MHFEDVAISISCMRSLINCGIEGLPTWTKEFRKLQYLQIEGKVGSDNLGNLSDDLFSDMPELRYLQLGLHQRMVKLPLLDGVPNLSGLFLARMSEFTALPSFKRLSRLQRLEFSVMKHLSWIPDLNSVDSIVHFAVYQGAYLCCNGFLGTCNLTNPFCSSALCLDDSSPKASPTTLQVFTKFPDDVCQPYSGLSQTPTAATIQVCDGVPYRQCRLPGLEPNTWVVGICYSHRMQVLACNPDPNKIQVRRRQIQEGVGLPCNPVEEAWLGCHATTEN</sequence>
<name>A0A2P4YFB8_9STRA</name>
<dbReference type="SUPFAM" id="SSF52058">
    <property type="entry name" value="L domain-like"/>
    <property type="match status" value="1"/>
</dbReference>
<evidence type="ECO:0000259" key="1">
    <source>
        <dbReference type="Pfam" id="PF26605"/>
    </source>
</evidence>
<dbReference type="AlphaFoldDB" id="A0A2P4YFB8"/>
<dbReference type="OrthoDB" id="120183at2759"/>
<evidence type="ECO:0000313" key="3">
    <source>
        <dbReference type="Proteomes" id="UP000237271"/>
    </source>
</evidence>
<accession>A0A2P4YFB8</accession>
<proteinExistence type="predicted"/>
<dbReference type="EMBL" id="NCKW01003429">
    <property type="protein sequence ID" value="POM76507.1"/>
    <property type="molecule type" value="Genomic_DNA"/>
</dbReference>
<dbReference type="Proteomes" id="UP000237271">
    <property type="component" value="Unassembled WGS sequence"/>
</dbReference>
<keyword evidence="3" id="KW-1185">Reference proteome</keyword>
<comment type="caution">
    <text evidence="2">The sequence shown here is derived from an EMBL/GenBank/DDBJ whole genome shotgun (WGS) entry which is preliminary data.</text>
</comment>
<reference evidence="2 3" key="1">
    <citation type="journal article" date="2017" name="Genome Biol. Evol.">
        <title>Phytophthora megakarya and P. palmivora, closely related causal agents of cacao black pod rot, underwent increases in genome sizes and gene numbers by different mechanisms.</title>
        <authorList>
            <person name="Ali S.S."/>
            <person name="Shao J."/>
            <person name="Lary D.J."/>
            <person name="Kronmiller B."/>
            <person name="Shen D."/>
            <person name="Strem M.D."/>
            <person name="Amoako-Attah I."/>
            <person name="Akrofi A.Y."/>
            <person name="Begoude B.A."/>
            <person name="Ten Hoopen G.M."/>
            <person name="Coulibaly K."/>
            <person name="Kebe B.I."/>
            <person name="Melnick R.L."/>
            <person name="Guiltinan M.J."/>
            <person name="Tyler B.M."/>
            <person name="Meinhardt L.W."/>
            <person name="Bailey B.A."/>
        </authorList>
    </citation>
    <scope>NUCLEOTIDE SEQUENCE [LARGE SCALE GENOMIC DNA]</scope>
    <source>
        <strain evidence="3">sbr112.9</strain>
    </source>
</reference>
<feature type="domain" description="WLGC" evidence="1">
    <location>
        <begin position="201"/>
        <end position="271"/>
    </location>
</feature>
<dbReference type="InterPro" id="IPR058256">
    <property type="entry name" value="WLGC"/>
</dbReference>
<organism evidence="2 3">
    <name type="scientific">Phytophthora palmivora</name>
    <dbReference type="NCBI Taxonomy" id="4796"/>
    <lineage>
        <taxon>Eukaryota</taxon>
        <taxon>Sar</taxon>
        <taxon>Stramenopiles</taxon>
        <taxon>Oomycota</taxon>
        <taxon>Peronosporomycetes</taxon>
        <taxon>Peronosporales</taxon>
        <taxon>Peronosporaceae</taxon>
        <taxon>Phytophthora</taxon>
    </lineage>
</organism>
<evidence type="ECO:0000313" key="2">
    <source>
        <dbReference type="EMBL" id="POM76507.1"/>
    </source>
</evidence>
<dbReference type="InterPro" id="IPR032675">
    <property type="entry name" value="LRR_dom_sf"/>
</dbReference>
<gene>
    <name evidence="2" type="ORF">PHPALM_6244</name>
</gene>
<dbReference type="Pfam" id="PF26605">
    <property type="entry name" value="WLGC"/>
    <property type="match status" value="1"/>
</dbReference>
<protein>
    <recommendedName>
        <fullName evidence="1">WLGC domain-containing protein</fullName>
    </recommendedName>
</protein>